<proteinExistence type="predicted"/>
<evidence type="ECO:0000313" key="1">
    <source>
        <dbReference type="EMBL" id="RBP47053.1"/>
    </source>
</evidence>
<evidence type="ECO:0000313" key="2">
    <source>
        <dbReference type="Proteomes" id="UP000253083"/>
    </source>
</evidence>
<comment type="caution">
    <text evidence="1">The sequence shown here is derived from an EMBL/GenBank/DDBJ whole genome shotgun (WGS) entry which is preliminary data.</text>
</comment>
<reference evidence="1 2" key="1">
    <citation type="submission" date="2018-06" db="EMBL/GenBank/DDBJ databases">
        <title>Genomic Encyclopedia of Type Strains, Phase IV (KMG-IV): sequencing the most valuable type-strain genomes for metagenomic binning, comparative biology and taxonomic classification.</title>
        <authorList>
            <person name="Goeker M."/>
        </authorList>
    </citation>
    <scope>NUCLEOTIDE SEQUENCE [LARGE SCALE GENOMIC DNA]</scope>
    <source>
        <strain evidence="1 2">DSM 24032</strain>
    </source>
</reference>
<gene>
    <name evidence="1" type="ORF">DFR28_11016</name>
</gene>
<dbReference type="Proteomes" id="UP000253083">
    <property type="component" value="Unassembled WGS sequence"/>
</dbReference>
<dbReference type="EMBL" id="QNRT01000010">
    <property type="protein sequence ID" value="RBP47053.1"/>
    <property type="molecule type" value="Genomic_DNA"/>
</dbReference>
<name>A0A395JEM2_9GAMM</name>
<dbReference type="AlphaFoldDB" id="A0A395JEM2"/>
<dbReference type="InParanoid" id="A0A395JEM2"/>
<keyword evidence="2" id="KW-1185">Reference proteome</keyword>
<organism evidence="1 2">
    <name type="scientific">Arenicella xantha</name>
    <dbReference type="NCBI Taxonomy" id="644221"/>
    <lineage>
        <taxon>Bacteria</taxon>
        <taxon>Pseudomonadati</taxon>
        <taxon>Pseudomonadota</taxon>
        <taxon>Gammaproteobacteria</taxon>
        <taxon>Arenicellales</taxon>
        <taxon>Arenicellaceae</taxon>
        <taxon>Arenicella</taxon>
    </lineage>
</organism>
<dbReference type="RefSeq" id="WP_113955936.1">
    <property type="nucleotide sequence ID" value="NZ_QNRT01000010.1"/>
</dbReference>
<sequence length="138" mass="15534">MAGRGVSRGGIWPLVIVVVLVFLTSPAVAQDSTDALIGYWRQNGEAVFMEISQTESGFEGVIVRADWTPGLVGSKVYPMLAYNDDRKRWIGRMLVPESQQVEDVELTLKRNNKELWSKTLSGPRTRVKWKRATPEEVN</sequence>
<accession>A0A395JEM2</accession>
<protein>
    <recommendedName>
        <fullName evidence="3">DUF2147 domain-containing protein</fullName>
    </recommendedName>
</protein>
<evidence type="ECO:0008006" key="3">
    <source>
        <dbReference type="Google" id="ProtNLM"/>
    </source>
</evidence>